<protein>
    <recommendedName>
        <fullName evidence="4">DUF1963 domain-containing protein</fullName>
    </recommendedName>
</protein>
<dbReference type="STRING" id="935700.jaqu_09160"/>
<dbReference type="EMBL" id="JYFE01000020">
    <property type="protein sequence ID" value="KIT17185.1"/>
    <property type="molecule type" value="Genomic_DNA"/>
</dbReference>
<keyword evidence="1" id="KW-1133">Transmembrane helix</keyword>
<keyword evidence="3" id="KW-1185">Reference proteome</keyword>
<dbReference type="Gene3D" id="2.30.320.10">
    <property type="entry name" value="YwqG-like"/>
    <property type="match status" value="2"/>
</dbReference>
<organism evidence="2 3">
    <name type="scientific">Jannaschia aquimarina</name>
    <dbReference type="NCBI Taxonomy" id="935700"/>
    <lineage>
        <taxon>Bacteria</taxon>
        <taxon>Pseudomonadati</taxon>
        <taxon>Pseudomonadota</taxon>
        <taxon>Alphaproteobacteria</taxon>
        <taxon>Rhodobacterales</taxon>
        <taxon>Roseobacteraceae</taxon>
        <taxon>Jannaschia</taxon>
    </lineage>
</organism>
<evidence type="ECO:0000313" key="3">
    <source>
        <dbReference type="Proteomes" id="UP000032232"/>
    </source>
</evidence>
<name>A0A0D1ENC8_9RHOB</name>
<accession>A0A0D1ENC8</accession>
<feature type="transmembrane region" description="Helical" evidence="1">
    <location>
        <begin position="36"/>
        <end position="56"/>
    </location>
</feature>
<dbReference type="Proteomes" id="UP000032232">
    <property type="component" value="Unassembled WGS sequence"/>
</dbReference>
<evidence type="ECO:0000256" key="1">
    <source>
        <dbReference type="SAM" id="Phobius"/>
    </source>
</evidence>
<proteinExistence type="predicted"/>
<evidence type="ECO:0000313" key="2">
    <source>
        <dbReference type="EMBL" id="KIT17185.1"/>
    </source>
</evidence>
<dbReference type="AlphaFoldDB" id="A0A0D1ENC8"/>
<keyword evidence="1" id="KW-0472">Membrane</keyword>
<dbReference type="InterPro" id="IPR015315">
    <property type="entry name" value="DUF1963"/>
</dbReference>
<sequence>MSIVASFLKAVAAILFLLGVGIGIVGLQFTGNAGQGIMGILLVLAAGATALLARALGRPMPAATERNARGRWGDGLPDEPTGAQAKDVLRDVVEQNSAVLAHEQGDLPHHAGPVALEIALPGEPGSDGESWIGGEPALPANMDWPVCGGVPMQFIAQIALEDLPEETWGGLGPRAGWLVVFAPLVGRLDRDLEVFHICRPVTPRPYPQEPAEKPYSGYGMGKAFDLMREVGVPTSHIPMRWPLRVERIGEVPQDRLPRRSMLRAEMSSQVSLDDPAWHPFDGATARVLVGAARRTQDDMIGLRGGYRTGEDPDLIAASRASREAAITALDDLARDLPEPSEPLGEEQRTALLERLDAIRVMTGRWDPGEKRAVASDPIPVMSENPARTSYATAFEYLARDLYRRDPNALPDAQHASLVRIWGADAEAERAYMGGPVPEGYPYSAVGTPALLLEVPSSDLIGWMWGDCAKLGIFIKAPDLAAGRFDRAWGDVLN</sequence>
<comment type="caution">
    <text evidence="2">The sequence shown here is derived from an EMBL/GenBank/DDBJ whole genome shotgun (WGS) entry which is preliminary data.</text>
</comment>
<reference evidence="2 3" key="1">
    <citation type="submission" date="2015-02" db="EMBL/GenBank/DDBJ databases">
        <title>Genome Sequence of Jannaschia aquimarina DSM28248, a member of the Roseobacter clade.</title>
        <authorList>
            <person name="Voget S."/>
            <person name="Daniel R."/>
        </authorList>
    </citation>
    <scope>NUCLEOTIDE SEQUENCE [LARGE SCALE GENOMIC DNA]</scope>
    <source>
        <strain evidence="2 3">GSW-M26</strain>
    </source>
</reference>
<dbReference type="RefSeq" id="WP_043917767.1">
    <property type="nucleotide sequence ID" value="NZ_FZPF01000007.1"/>
</dbReference>
<gene>
    <name evidence="2" type="ORF">jaqu_09160</name>
</gene>
<feature type="transmembrane region" description="Helical" evidence="1">
    <location>
        <begin position="7"/>
        <end position="30"/>
    </location>
</feature>
<dbReference type="SUPFAM" id="SSF103032">
    <property type="entry name" value="Hypothetical protein YwqG"/>
    <property type="match status" value="2"/>
</dbReference>
<dbReference type="InterPro" id="IPR035948">
    <property type="entry name" value="YwqG-like_sf"/>
</dbReference>
<evidence type="ECO:0008006" key="4">
    <source>
        <dbReference type="Google" id="ProtNLM"/>
    </source>
</evidence>
<dbReference type="PANTHER" id="PTHR36436">
    <property type="entry name" value="SLL5081 PROTEIN"/>
    <property type="match status" value="1"/>
</dbReference>
<dbReference type="PATRIC" id="fig|935700.4.peg.958"/>
<dbReference type="PANTHER" id="PTHR36436:SF6">
    <property type="entry name" value="SLL5081 PROTEIN"/>
    <property type="match status" value="1"/>
</dbReference>
<keyword evidence="1" id="KW-0812">Transmembrane</keyword>
<dbReference type="Pfam" id="PF09234">
    <property type="entry name" value="DUF1963"/>
    <property type="match status" value="2"/>
</dbReference>
<dbReference type="OrthoDB" id="8135222at2"/>